<dbReference type="CDD" id="cd15904">
    <property type="entry name" value="TSPO_MBR"/>
    <property type="match status" value="1"/>
</dbReference>
<dbReference type="FunFam" id="1.20.1260.100:FF:000001">
    <property type="entry name" value="translocator protein 2"/>
    <property type="match status" value="1"/>
</dbReference>
<dbReference type="EMBL" id="JAVIGA010000012">
    <property type="protein sequence ID" value="MDQ9127432.1"/>
    <property type="molecule type" value="Genomic_DNA"/>
</dbReference>
<proteinExistence type="inferred from homology"/>
<dbReference type="Proteomes" id="UP001224622">
    <property type="component" value="Unassembled WGS sequence"/>
</dbReference>
<dbReference type="GO" id="GO:0016020">
    <property type="term" value="C:membrane"/>
    <property type="evidence" value="ECO:0007669"/>
    <property type="project" value="UniProtKB-SubCell"/>
</dbReference>
<evidence type="ECO:0000256" key="1">
    <source>
        <dbReference type="ARBA" id="ARBA00004141"/>
    </source>
</evidence>
<dbReference type="Pfam" id="PF03073">
    <property type="entry name" value="TspO_MBR"/>
    <property type="match status" value="1"/>
</dbReference>
<evidence type="ECO:0000256" key="2">
    <source>
        <dbReference type="ARBA" id="ARBA00007524"/>
    </source>
</evidence>
<reference evidence="7" key="1">
    <citation type="submission" date="2023-08" db="EMBL/GenBank/DDBJ databases">
        <title>The Comparative Genomic Analysis of Yersiniaceae from Polar Regions.</title>
        <authorList>
            <person name="Goncharov A."/>
            <person name="Aslanov B."/>
            <person name="Kolodzhieva V."/>
            <person name="Azarov D."/>
            <person name="Mochov A."/>
            <person name="Lebedeva E."/>
        </authorList>
    </citation>
    <scope>NUCLEOTIDE SEQUENCE</scope>
    <source>
        <strain evidence="7">Vf</strain>
    </source>
</reference>
<protein>
    <submittedName>
        <fullName evidence="7">TspO/MBR family protein</fullName>
    </submittedName>
</protein>
<dbReference type="GO" id="GO:0033013">
    <property type="term" value="P:tetrapyrrole metabolic process"/>
    <property type="evidence" value="ECO:0007669"/>
    <property type="project" value="UniProtKB-ARBA"/>
</dbReference>
<organism evidence="7 8">
    <name type="scientific">Serratia fonticola</name>
    <dbReference type="NCBI Taxonomy" id="47917"/>
    <lineage>
        <taxon>Bacteria</taxon>
        <taxon>Pseudomonadati</taxon>
        <taxon>Pseudomonadota</taxon>
        <taxon>Gammaproteobacteria</taxon>
        <taxon>Enterobacterales</taxon>
        <taxon>Yersiniaceae</taxon>
        <taxon>Serratia</taxon>
    </lineage>
</organism>
<feature type="transmembrane region" description="Helical" evidence="6">
    <location>
        <begin position="139"/>
        <end position="160"/>
    </location>
</feature>
<keyword evidence="4 6" id="KW-1133">Transmembrane helix</keyword>
<feature type="transmembrane region" description="Helical" evidence="6">
    <location>
        <begin position="83"/>
        <end position="105"/>
    </location>
</feature>
<sequence>MTHAVKDTRKRSTNLLVLICFLVGVVGMGWGLGVLTGPDAWYANLVKPSFNPPNAVFAPVWTLLYIMIAVAGWRIWQCASRSFAMFLWAMQMALNWLWSPIFFLAHQPGKALIIITLLLITVLLFIFQSQKHDKMASWLFIPYALWIGFATILNASIYWLN</sequence>
<dbReference type="PANTHER" id="PTHR10057">
    <property type="entry name" value="PERIPHERAL-TYPE BENZODIAZEPINE RECEPTOR"/>
    <property type="match status" value="1"/>
</dbReference>
<name>A0AAJ2D7M2_SERFO</name>
<comment type="subcellular location">
    <subcellularLocation>
        <location evidence="1">Membrane</location>
        <topology evidence="1">Multi-pass membrane protein</topology>
    </subcellularLocation>
</comment>
<keyword evidence="3 6" id="KW-0812">Transmembrane</keyword>
<dbReference type="PIRSF" id="PIRSF005859">
    <property type="entry name" value="PBR"/>
    <property type="match status" value="1"/>
</dbReference>
<dbReference type="Gene3D" id="1.20.1260.100">
    <property type="entry name" value="TspO/MBR protein"/>
    <property type="match status" value="1"/>
</dbReference>
<evidence type="ECO:0000256" key="4">
    <source>
        <dbReference type="ARBA" id="ARBA00022989"/>
    </source>
</evidence>
<dbReference type="PANTHER" id="PTHR10057:SF0">
    <property type="entry name" value="TRANSLOCATOR PROTEIN"/>
    <property type="match status" value="1"/>
</dbReference>
<evidence type="ECO:0000256" key="5">
    <source>
        <dbReference type="ARBA" id="ARBA00023136"/>
    </source>
</evidence>
<feature type="transmembrane region" description="Helical" evidence="6">
    <location>
        <begin position="55"/>
        <end position="76"/>
    </location>
</feature>
<feature type="transmembrane region" description="Helical" evidence="6">
    <location>
        <begin position="111"/>
        <end position="127"/>
    </location>
</feature>
<evidence type="ECO:0000256" key="6">
    <source>
        <dbReference type="SAM" id="Phobius"/>
    </source>
</evidence>
<evidence type="ECO:0000256" key="3">
    <source>
        <dbReference type="ARBA" id="ARBA00022692"/>
    </source>
</evidence>
<dbReference type="InterPro" id="IPR038330">
    <property type="entry name" value="TspO/MBR-related_sf"/>
</dbReference>
<evidence type="ECO:0000313" key="7">
    <source>
        <dbReference type="EMBL" id="MDQ9127432.1"/>
    </source>
</evidence>
<keyword evidence="5 6" id="KW-0472">Membrane</keyword>
<dbReference type="AlphaFoldDB" id="A0AAJ2D7M2"/>
<feature type="transmembrane region" description="Helical" evidence="6">
    <location>
        <begin position="12"/>
        <end position="35"/>
    </location>
</feature>
<dbReference type="RefSeq" id="WP_309047615.1">
    <property type="nucleotide sequence ID" value="NZ_JAVIGA010000012.1"/>
</dbReference>
<gene>
    <name evidence="7" type="ORF">RDT67_13445</name>
</gene>
<evidence type="ECO:0000313" key="8">
    <source>
        <dbReference type="Proteomes" id="UP001224622"/>
    </source>
</evidence>
<comment type="caution">
    <text evidence="7">The sequence shown here is derived from an EMBL/GenBank/DDBJ whole genome shotgun (WGS) entry which is preliminary data.</text>
</comment>
<dbReference type="InterPro" id="IPR004307">
    <property type="entry name" value="TspO_MBR"/>
</dbReference>
<accession>A0AAJ2D7M2</accession>
<comment type="similarity">
    <text evidence="2">Belongs to the TspO/BZRP family.</text>
</comment>